<dbReference type="EMBL" id="AB047863">
    <property type="protein sequence ID" value="BAB12284.1"/>
    <property type="molecule type" value="mRNA"/>
</dbReference>
<accession>Q9GMS1</accession>
<sequence length="63" mass="7253">MFAQRKWAKYAEIQKLQPPSCFRYLLGNLLVCMGKVIQQISRPQTRGLSPTFSCHLPFPDKLA</sequence>
<name>Q9GMS1_MACFA</name>
<proteinExistence type="evidence at transcript level"/>
<reference evidence="1" key="1">
    <citation type="submission" date="2000-08" db="EMBL/GenBank/DDBJ databases">
        <title>Isolation of full-length cDNA clones from macaque brain cDNA libraries.</title>
        <authorList>
            <person name="Osada N."/>
            <person name="Hida M."/>
            <person name="Kusuda J."/>
            <person name="Tanuma R."/>
            <person name="Iseki K."/>
            <person name="Hirai M."/>
            <person name="Terao K."/>
            <person name="Suzuki Y."/>
            <person name="Sugano S."/>
            <person name="Hashimoto K."/>
        </authorList>
    </citation>
    <scope>NUCLEOTIDE SEQUENCE</scope>
    <source>
        <tissue evidence="1">Brain parietal lobe</tissue>
    </source>
</reference>
<dbReference type="AlphaFoldDB" id="Q9GMS1"/>
<organism evidence="1">
    <name type="scientific">Macaca fascicularis</name>
    <name type="common">Crab-eating macaque</name>
    <name type="synonym">Cynomolgus monkey</name>
    <dbReference type="NCBI Taxonomy" id="9541"/>
    <lineage>
        <taxon>Eukaryota</taxon>
        <taxon>Metazoa</taxon>
        <taxon>Chordata</taxon>
        <taxon>Craniata</taxon>
        <taxon>Vertebrata</taxon>
        <taxon>Euteleostomi</taxon>
        <taxon>Mammalia</taxon>
        <taxon>Eutheria</taxon>
        <taxon>Euarchontoglires</taxon>
        <taxon>Primates</taxon>
        <taxon>Haplorrhini</taxon>
        <taxon>Catarrhini</taxon>
        <taxon>Cercopithecidae</taxon>
        <taxon>Cercopithecinae</taxon>
        <taxon>Macaca</taxon>
    </lineage>
</organism>
<protein>
    <submittedName>
        <fullName evidence="1">Uncharacterized protein</fullName>
    </submittedName>
</protein>
<evidence type="ECO:0000313" key="1">
    <source>
        <dbReference type="EMBL" id="BAB12284.1"/>
    </source>
</evidence>